<proteinExistence type="predicted"/>
<dbReference type="RefSeq" id="WP_073596517.1">
    <property type="nucleotide sequence ID" value="NZ_MRCE01000041.1"/>
</dbReference>
<sequence>MKNLKTKLKSSLNFPSLVIDSQSPITNPRSLITLILRGRWDKTALEVAREIATNSNLDWDNLSKIVYIEALAPLLYRILRNENWLPENIQKEWNNAYYQNACRNTLLLRELSNVLQSLAAVEVDVIVLKGAALAEKVYGDIAARQMVDLDLLIHPKDLPIVREVVANLGYQLAGVEMQSGFNEEFRNEEIHWKRGLVDVNLDVHWKLVSPAYYQRTFLTDWFWETAIQTTISGSPALILGNEAQIVYLCAHLMLHHGGNSLLWVHDIAEAIAFSPSSIDWDLVIAKAQSYNLVLSIQQILLRVADEWKVEIPANVRSQLAILKPSREEVRAFSWQNQTMILRLFDDLAGAKDWLTRFRIAWETLFPSRAYMQQRYQISHPLLIPFYYPYRWLRGLRKISG</sequence>
<accession>A0A1U7I787</accession>
<dbReference type="InterPro" id="IPR039498">
    <property type="entry name" value="NTP_transf_5"/>
</dbReference>
<reference evidence="1 2" key="1">
    <citation type="submission" date="2016-11" db="EMBL/GenBank/DDBJ databases">
        <title>Draft Genome Sequences of Nine Cyanobacterial Strains from Diverse Habitats.</title>
        <authorList>
            <person name="Zhu T."/>
            <person name="Hou S."/>
            <person name="Lu X."/>
            <person name="Hess W.R."/>
        </authorList>
    </citation>
    <scope>NUCLEOTIDE SEQUENCE [LARGE SCALE GENOMIC DNA]</scope>
    <source>
        <strain evidence="1 2">IAM M-71</strain>
    </source>
</reference>
<dbReference type="Proteomes" id="UP000185860">
    <property type="component" value="Unassembled WGS sequence"/>
</dbReference>
<organism evidence="1 2">
    <name type="scientific">[Phormidium ambiguum] IAM M-71</name>
    <dbReference type="NCBI Taxonomy" id="454136"/>
    <lineage>
        <taxon>Bacteria</taxon>
        <taxon>Bacillati</taxon>
        <taxon>Cyanobacteriota</taxon>
        <taxon>Cyanophyceae</taxon>
        <taxon>Oscillatoriophycideae</taxon>
        <taxon>Aerosakkonematales</taxon>
        <taxon>Aerosakkonemataceae</taxon>
        <taxon>Floridanema</taxon>
    </lineage>
</organism>
<evidence type="ECO:0008006" key="3">
    <source>
        <dbReference type="Google" id="ProtNLM"/>
    </source>
</evidence>
<name>A0A1U7I787_9CYAN</name>
<dbReference type="Gene3D" id="3.30.460.40">
    <property type="match status" value="1"/>
</dbReference>
<gene>
    <name evidence="1" type="ORF">NIES2119_26625</name>
</gene>
<dbReference type="EMBL" id="MRCE01000041">
    <property type="protein sequence ID" value="OKH32256.1"/>
    <property type="molecule type" value="Genomic_DNA"/>
</dbReference>
<dbReference type="Pfam" id="PF14907">
    <property type="entry name" value="NTP_transf_5"/>
    <property type="match status" value="1"/>
</dbReference>
<dbReference type="OrthoDB" id="5366220at2"/>
<dbReference type="STRING" id="454136.NIES2119_26625"/>
<evidence type="ECO:0000313" key="2">
    <source>
        <dbReference type="Proteomes" id="UP000185860"/>
    </source>
</evidence>
<comment type="caution">
    <text evidence="1">The sequence shown here is derived from an EMBL/GenBank/DDBJ whole genome shotgun (WGS) entry which is preliminary data.</text>
</comment>
<protein>
    <recommendedName>
        <fullName evidence="3">Nucleotidyltransferase family protein</fullName>
    </recommendedName>
</protein>
<dbReference type="AlphaFoldDB" id="A0A1U7I787"/>
<evidence type="ECO:0000313" key="1">
    <source>
        <dbReference type="EMBL" id="OKH32256.1"/>
    </source>
</evidence>